<dbReference type="RefSeq" id="WP_344754687.1">
    <property type="nucleotide sequence ID" value="NZ_BAABAE010000003.1"/>
</dbReference>
<proteinExistence type="predicted"/>
<protein>
    <recommendedName>
        <fullName evidence="3">SinR family protein</fullName>
    </recommendedName>
</protein>
<accession>A0ABP7FE68</accession>
<organism evidence="1 2">
    <name type="scientific">Leifsonella bigeumensis</name>
    <dbReference type="NCBI Taxonomy" id="433643"/>
    <lineage>
        <taxon>Bacteria</taxon>
        <taxon>Bacillati</taxon>
        <taxon>Actinomycetota</taxon>
        <taxon>Actinomycetes</taxon>
        <taxon>Micrococcales</taxon>
        <taxon>Microbacteriaceae</taxon>
        <taxon>Leifsonella</taxon>
    </lineage>
</organism>
<dbReference type="Proteomes" id="UP001501004">
    <property type="component" value="Unassembled WGS sequence"/>
</dbReference>
<evidence type="ECO:0008006" key="3">
    <source>
        <dbReference type="Google" id="ProtNLM"/>
    </source>
</evidence>
<keyword evidence="2" id="KW-1185">Reference proteome</keyword>
<sequence length="90" mass="10146">MSVHWVNYDLNKAGQNYDSLITYLKSHQGWAKPLKSSFLVKTSLSVGDLRDGIKQRIDTNDEVLVINVDGRSWASFGIDSAVTDWMKSNL</sequence>
<dbReference type="EMBL" id="BAABAE010000003">
    <property type="protein sequence ID" value="GAA3737608.1"/>
    <property type="molecule type" value="Genomic_DNA"/>
</dbReference>
<name>A0ABP7FE68_9MICO</name>
<evidence type="ECO:0000313" key="2">
    <source>
        <dbReference type="Proteomes" id="UP001501004"/>
    </source>
</evidence>
<comment type="caution">
    <text evidence="1">The sequence shown here is derived from an EMBL/GenBank/DDBJ whole genome shotgun (WGS) entry which is preliminary data.</text>
</comment>
<evidence type="ECO:0000313" key="1">
    <source>
        <dbReference type="EMBL" id="GAA3737608.1"/>
    </source>
</evidence>
<reference evidence="2" key="1">
    <citation type="journal article" date="2019" name="Int. J. Syst. Evol. Microbiol.">
        <title>The Global Catalogue of Microorganisms (GCM) 10K type strain sequencing project: providing services to taxonomists for standard genome sequencing and annotation.</title>
        <authorList>
            <consortium name="The Broad Institute Genomics Platform"/>
            <consortium name="The Broad Institute Genome Sequencing Center for Infectious Disease"/>
            <person name="Wu L."/>
            <person name="Ma J."/>
        </authorList>
    </citation>
    <scope>NUCLEOTIDE SEQUENCE [LARGE SCALE GENOMIC DNA]</scope>
    <source>
        <strain evidence="2">JCM 16949</strain>
    </source>
</reference>
<gene>
    <name evidence="1" type="ORF">GCM10022239_11660</name>
</gene>